<evidence type="ECO:0000256" key="1">
    <source>
        <dbReference type="SAM" id="MobiDB-lite"/>
    </source>
</evidence>
<feature type="compositionally biased region" description="Basic and acidic residues" evidence="1">
    <location>
        <begin position="57"/>
        <end position="79"/>
    </location>
</feature>
<evidence type="ECO:0000313" key="4">
    <source>
        <dbReference type="WBParaSite" id="HCON_00013485-00001"/>
    </source>
</evidence>
<keyword evidence="2" id="KW-0812">Transmembrane</keyword>
<name>A0A7I4XWM8_HAECO</name>
<organism evidence="3 4">
    <name type="scientific">Haemonchus contortus</name>
    <name type="common">Barber pole worm</name>
    <dbReference type="NCBI Taxonomy" id="6289"/>
    <lineage>
        <taxon>Eukaryota</taxon>
        <taxon>Metazoa</taxon>
        <taxon>Ecdysozoa</taxon>
        <taxon>Nematoda</taxon>
        <taxon>Chromadorea</taxon>
        <taxon>Rhabditida</taxon>
        <taxon>Rhabditina</taxon>
        <taxon>Rhabditomorpha</taxon>
        <taxon>Strongyloidea</taxon>
        <taxon>Trichostrongylidae</taxon>
        <taxon>Haemonchus</taxon>
    </lineage>
</organism>
<proteinExistence type="predicted"/>
<dbReference type="AlphaFoldDB" id="A0A7I4XWM8"/>
<feature type="region of interest" description="Disordered" evidence="1">
    <location>
        <begin position="31"/>
        <end position="171"/>
    </location>
</feature>
<evidence type="ECO:0000256" key="2">
    <source>
        <dbReference type="SAM" id="Phobius"/>
    </source>
</evidence>
<feature type="compositionally biased region" description="Basic and acidic residues" evidence="1">
    <location>
        <begin position="125"/>
        <end position="160"/>
    </location>
</feature>
<feature type="compositionally biased region" description="Basic and acidic residues" evidence="1">
    <location>
        <begin position="90"/>
        <end position="118"/>
    </location>
</feature>
<protein>
    <submittedName>
        <fullName evidence="4">Protein PXR1-like</fullName>
    </submittedName>
</protein>
<evidence type="ECO:0000313" key="3">
    <source>
        <dbReference type="Proteomes" id="UP000025227"/>
    </source>
</evidence>
<keyword evidence="2" id="KW-1133">Transmembrane helix</keyword>
<sequence>MRLLDVSPSFALQVAVVYAISHILFLCQKKQRTVKQRKVGPSIREGPDNDSIIPESGEEKKKEKDKSGSKDKKSSGVKDKKGKKKSARKKSSEKADKKEEKKAEDKKAEDNKVAKNEGEVLESPKLAEKEKPSPSEGAVKKVEVEGTQRNEVEPPEEMGKSPEPSPTQDSN</sequence>
<accession>A0A7I4XWM8</accession>
<feature type="transmembrane region" description="Helical" evidence="2">
    <location>
        <begin position="6"/>
        <end position="27"/>
    </location>
</feature>
<feature type="compositionally biased region" description="Basic residues" evidence="1">
    <location>
        <begin position="80"/>
        <end position="89"/>
    </location>
</feature>
<dbReference type="WBParaSite" id="HCON_00013485-00001">
    <property type="protein sequence ID" value="HCON_00013485-00001"/>
    <property type="gene ID" value="HCON_00013485"/>
</dbReference>
<keyword evidence="3" id="KW-1185">Reference proteome</keyword>
<reference evidence="4" key="1">
    <citation type="submission" date="2020-12" db="UniProtKB">
        <authorList>
            <consortium name="WormBaseParasite"/>
        </authorList>
    </citation>
    <scope>IDENTIFICATION</scope>
    <source>
        <strain evidence="4">MHco3</strain>
    </source>
</reference>
<keyword evidence="2" id="KW-0472">Membrane</keyword>
<dbReference type="Proteomes" id="UP000025227">
    <property type="component" value="Unplaced"/>
</dbReference>